<reference evidence="4" key="1">
    <citation type="submission" date="2022-07" db="EMBL/GenBank/DDBJ databases">
        <title>Genome Sequence of Leucocoprinus birnbaumii.</title>
        <authorList>
            <person name="Buettner E."/>
        </authorList>
    </citation>
    <scope>NUCLEOTIDE SEQUENCE</scope>
    <source>
        <strain evidence="4">VT141</strain>
    </source>
</reference>
<keyword evidence="1" id="KW-0863">Zinc-finger</keyword>
<evidence type="ECO:0000256" key="1">
    <source>
        <dbReference type="PROSITE-ProRule" id="PRU00042"/>
    </source>
</evidence>
<organism evidence="4 5">
    <name type="scientific">Leucocoprinus birnbaumii</name>
    <dbReference type="NCBI Taxonomy" id="56174"/>
    <lineage>
        <taxon>Eukaryota</taxon>
        <taxon>Fungi</taxon>
        <taxon>Dikarya</taxon>
        <taxon>Basidiomycota</taxon>
        <taxon>Agaricomycotina</taxon>
        <taxon>Agaricomycetes</taxon>
        <taxon>Agaricomycetidae</taxon>
        <taxon>Agaricales</taxon>
        <taxon>Agaricineae</taxon>
        <taxon>Agaricaceae</taxon>
        <taxon>Leucocoprinus</taxon>
    </lineage>
</organism>
<accession>A0AAD5YKZ3</accession>
<sequence>MQTHHTLKATAPIDLWHYSDRYNTSSIDPRSPPSTITRELSHVCSQPQDLVPAPTEDPLRCWCHRQRQRPRLAGRSALLTLTPEHGMHTAHGLPGSPGDWNSLTLSPASYGVQESGATPDLGNLHIGNVSYDNPSYDEFSFGLARPITKPSGLSSMLLASNQSFDGSQDIDEDLGLGLNSLADIPVPAAHGAEGEDISIDIVPAGNNLQNVELKVNLEDDSDYFPPSFLLSPLKNVHTLPLNYPSGSVGNDQHVFLQPSLPWEVDMSFSPNVSPAASSPSASHEIFSPHVKPSVNSAPIPGSPYASTPGGSTNPLPSEDTARTMLEAFRSGQTPIVNAKGVSERTLAAANANRKRVAKFHCDICGNSQTSKQNLENHVLSRHMQVKRFLCPVDGCSAKYGHARGVNRHLDTKHPGHRQVKAKRGPSKRAQEDL</sequence>
<dbReference type="SMART" id="SM00355">
    <property type="entry name" value="ZnF_C2H2"/>
    <property type="match status" value="2"/>
</dbReference>
<dbReference type="SUPFAM" id="SSF57667">
    <property type="entry name" value="beta-beta-alpha zinc fingers"/>
    <property type="match status" value="1"/>
</dbReference>
<feature type="compositionally biased region" description="Polar residues" evidence="2">
    <location>
        <begin position="304"/>
        <end position="315"/>
    </location>
</feature>
<gene>
    <name evidence="4" type="ORF">NP233_g11845</name>
</gene>
<evidence type="ECO:0000313" key="5">
    <source>
        <dbReference type="Proteomes" id="UP001213000"/>
    </source>
</evidence>
<dbReference type="InterPro" id="IPR013087">
    <property type="entry name" value="Znf_C2H2_type"/>
</dbReference>
<feature type="region of interest" description="Disordered" evidence="2">
    <location>
        <begin position="298"/>
        <end position="317"/>
    </location>
</feature>
<evidence type="ECO:0000313" key="4">
    <source>
        <dbReference type="EMBL" id="KAJ3557011.1"/>
    </source>
</evidence>
<evidence type="ECO:0000256" key="2">
    <source>
        <dbReference type="SAM" id="MobiDB-lite"/>
    </source>
</evidence>
<protein>
    <recommendedName>
        <fullName evidence="3">C2H2-type domain-containing protein</fullName>
    </recommendedName>
</protein>
<dbReference type="EMBL" id="JANIEX010001523">
    <property type="protein sequence ID" value="KAJ3557011.1"/>
    <property type="molecule type" value="Genomic_DNA"/>
</dbReference>
<keyword evidence="1" id="KW-0479">Metal-binding</keyword>
<dbReference type="Proteomes" id="UP001213000">
    <property type="component" value="Unassembled WGS sequence"/>
</dbReference>
<evidence type="ECO:0000259" key="3">
    <source>
        <dbReference type="PROSITE" id="PS50157"/>
    </source>
</evidence>
<feature type="compositionally biased region" description="Basic residues" evidence="2">
    <location>
        <begin position="414"/>
        <end position="426"/>
    </location>
</feature>
<dbReference type="PROSITE" id="PS00028">
    <property type="entry name" value="ZINC_FINGER_C2H2_1"/>
    <property type="match status" value="1"/>
</dbReference>
<dbReference type="PROSITE" id="PS50157">
    <property type="entry name" value="ZINC_FINGER_C2H2_2"/>
    <property type="match status" value="1"/>
</dbReference>
<name>A0AAD5YKZ3_9AGAR</name>
<proteinExistence type="predicted"/>
<dbReference type="Gene3D" id="3.30.160.60">
    <property type="entry name" value="Classic Zinc Finger"/>
    <property type="match status" value="1"/>
</dbReference>
<keyword evidence="1" id="KW-0862">Zinc</keyword>
<dbReference type="InterPro" id="IPR036236">
    <property type="entry name" value="Znf_C2H2_sf"/>
</dbReference>
<dbReference type="GO" id="GO:0008270">
    <property type="term" value="F:zinc ion binding"/>
    <property type="evidence" value="ECO:0007669"/>
    <property type="project" value="UniProtKB-KW"/>
</dbReference>
<comment type="caution">
    <text evidence="4">The sequence shown here is derived from an EMBL/GenBank/DDBJ whole genome shotgun (WGS) entry which is preliminary data.</text>
</comment>
<feature type="region of interest" description="Disordered" evidence="2">
    <location>
        <begin position="405"/>
        <end position="433"/>
    </location>
</feature>
<feature type="domain" description="C2H2-type" evidence="3">
    <location>
        <begin position="359"/>
        <end position="387"/>
    </location>
</feature>
<dbReference type="AlphaFoldDB" id="A0AAD5YKZ3"/>
<keyword evidence="5" id="KW-1185">Reference proteome</keyword>